<dbReference type="RefSeq" id="WP_221048353.1">
    <property type="nucleotide sequence ID" value="NZ_AP019782.1"/>
</dbReference>
<evidence type="ECO:0000313" key="2">
    <source>
        <dbReference type="EMBL" id="BBL70310.1"/>
    </source>
</evidence>
<sequence>MAQFLQVHPDDPQPRLIEKAVEKLRQGALIVYPTDSSYALACQLDDKDALERFKRLRQLDDRHQFSLCCADLAQAARFAQIPNAAFRLMKSLVPGPFTFILKASKEVPRRLQQPKRKTIGIRLPDNPIALALVAALGEPLVTATLLLPGDDEPLSDPYDIRERLANQVDMVVDGGTLDTEPTTVVDLTEDSPSIVRQGKGVVPGL</sequence>
<proteinExistence type="predicted"/>
<dbReference type="PANTHER" id="PTHR42828:SF3">
    <property type="entry name" value="THREONYLCARBAMOYL-AMP SYNTHASE"/>
    <property type="match status" value="1"/>
</dbReference>
<organism evidence="2 3">
    <name type="scientific">Methylogaea oryzae</name>
    <dbReference type="NCBI Taxonomy" id="1295382"/>
    <lineage>
        <taxon>Bacteria</taxon>
        <taxon>Pseudomonadati</taxon>
        <taxon>Pseudomonadota</taxon>
        <taxon>Gammaproteobacteria</taxon>
        <taxon>Methylococcales</taxon>
        <taxon>Methylococcaceae</taxon>
        <taxon>Methylogaea</taxon>
    </lineage>
</organism>
<evidence type="ECO:0000313" key="3">
    <source>
        <dbReference type="Proteomes" id="UP000824988"/>
    </source>
</evidence>
<name>A0A8D4VM16_9GAMM</name>
<dbReference type="Proteomes" id="UP000824988">
    <property type="component" value="Chromosome"/>
</dbReference>
<dbReference type="Pfam" id="PF01300">
    <property type="entry name" value="Sua5_yciO_yrdC"/>
    <property type="match status" value="1"/>
</dbReference>
<dbReference type="AlphaFoldDB" id="A0A8D4VM16"/>
<keyword evidence="3" id="KW-1185">Reference proteome</keyword>
<accession>A0A8D4VM16</accession>
<dbReference type="PANTHER" id="PTHR42828">
    <property type="entry name" value="DHBP SYNTHASE RIBB-LIKE ALPHA/BETA DOMAIN-CONTAINING PROTEIN"/>
    <property type="match status" value="1"/>
</dbReference>
<dbReference type="NCBIfam" id="TIGR00057">
    <property type="entry name" value="L-threonylcarbamoyladenylate synthase"/>
    <property type="match status" value="1"/>
</dbReference>
<gene>
    <name evidence="2" type="ORF">MoryE10_09160</name>
</gene>
<dbReference type="EMBL" id="AP019782">
    <property type="protein sequence ID" value="BBL70310.1"/>
    <property type="molecule type" value="Genomic_DNA"/>
</dbReference>
<reference evidence="2" key="1">
    <citation type="submission" date="2019-06" db="EMBL/GenBank/DDBJ databases">
        <title>Complete genome sequence of Methylogaea oryzae strain JCM16910.</title>
        <authorList>
            <person name="Asakawa S."/>
        </authorList>
    </citation>
    <scope>NUCLEOTIDE SEQUENCE</scope>
    <source>
        <strain evidence="2">E10</strain>
    </source>
</reference>
<dbReference type="InterPro" id="IPR006070">
    <property type="entry name" value="Sua5-like_dom"/>
</dbReference>
<dbReference type="GO" id="GO:0003725">
    <property type="term" value="F:double-stranded RNA binding"/>
    <property type="evidence" value="ECO:0007669"/>
    <property type="project" value="InterPro"/>
</dbReference>
<feature type="domain" description="YrdC-like" evidence="1">
    <location>
        <begin position="14"/>
        <end position="200"/>
    </location>
</feature>
<dbReference type="InterPro" id="IPR052532">
    <property type="entry name" value="SUA5_domain"/>
</dbReference>
<evidence type="ECO:0000259" key="1">
    <source>
        <dbReference type="PROSITE" id="PS51163"/>
    </source>
</evidence>
<dbReference type="KEGG" id="moz:MoryE10_09160"/>
<dbReference type="PROSITE" id="PS51163">
    <property type="entry name" value="YRDC"/>
    <property type="match status" value="1"/>
</dbReference>
<protein>
    <recommendedName>
        <fullName evidence="1">YrdC-like domain-containing protein</fullName>
    </recommendedName>
</protein>